<dbReference type="PANTHER" id="PTHR40079:SF4">
    <property type="entry name" value="GH26 DOMAIN-CONTAINING PROTEIN-RELATED"/>
    <property type="match status" value="1"/>
</dbReference>
<keyword evidence="3 4" id="KW-0326">Glycosidase</keyword>
<evidence type="ECO:0000259" key="6">
    <source>
        <dbReference type="PROSITE" id="PS51764"/>
    </source>
</evidence>
<evidence type="ECO:0000256" key="4">
    <source>
        <dbReference type="PROSITE-ProRule" id="PRU01100"/>
    </source>
</evidence>
<comment type="similarity">
    <text evidence="1 4">Belongs to the glycosyl hydrolase 26 family.</text>
</comment>
<name>A0A974BGP5_SEDHY</name>
<dbReference type="Pfam" id="PF02156">
    <property type="entry name" value="Glyco_hydro_26"/>
    <property type="match status" value="1"/>
</dbReference>
<evidence type="ECO:0000256" key="1">
    <source>
        <dbReference type="ARBA" id="ARBA00007754"/>
    </source>
</evidence>
<dbReference type="InterPro" id="IPR017853">
    <property type="entry name" value="GH"/>
</dbReference>
<keyword evidence="2 4" id="KW-0378">Hydrolase</keyword>
<evidence type="ECO:0000313" key="8">
    <source>
        <dbReference type="Proteomes" id="UP000611629"/>
    </source>
</evidence>
<dbReference type="EMBL" id="JACBNQ010000001">
    <property type="protein sequence ID" value="NYB72551.1"/>
    <property type="molecule type" value="Genomic_DNA"/>
</dbReference>
<proteinExistence type="inferred from homology"/>
<accession>A0A974BGP5</accession>
<dbReference type="RefSeq" id="WP_179236241.1">
    <property type="nucleotide sequence ID" value="NZ_JACBNQ010000001.1"/>
</dbReference>
<evidence type="ECO:0000256" key="3">
    <source>
        <dbReference type="ARBA" id="ARBA00023295"/>
    </source>
</evidence>
<sequence length="527" mass="62725">MKLKTIIIITLPIVAGVLIYLFSKSYFEKNAEPDDFYAFEFQTAEVQVTNSYITKLSAYSDEYNIYTNNPYGYEIVLLNTLSLNEDIISVKSRFESDNLVIDVLYDNFAGTLDSNEIYNNYGNKGIKENSEFKITEEYDEKYHGINTHVTFYERTSNDLNDKNYYATIAFERSKVEIVTVFIKSSQSIDINHIMPMFRFIDKNYEMKSNKIFKPVKKKFDTLTQQFYDKYFINNKSLSFGIFEPLFPAHDENLKILEEMFDYNFPVVLLYNRFELPYKQEQMNNAKKHNKVVEYTLYTMDKIDGKEKDITLDILDGKYDDYLNDLAIGFKEYNFPVLFRLNNEMNGGWVTYSAFHIGKDTDLYIDCWKYIYNKFKEHDVNNLIFIWNPNEKDFPNYAYNHYLNYYPGDEYVDIVGLTAYNTGNYYKGETWRSFNEAYDHFYYEYESQFEHPFMITEFSCAEAGGDKPFWFDDMFNKIAEYERIKLAVLWNGQDFDTTKPEKTISRNYRLDLDESVINSIRNGLKKYK</sequence>
<keyword evidence="5" id="KW-1133">Transmembrane helix</keyword>
<keyword evidence="8" id="KW-1185">Reference proteome</keyword>
<keyword evidence="5" id="KW-0812">Transmembrane</keyword>
<reference evidence="7" key="1">
    <citation type="submission" date="2020-07" db="EMBL/GenBank/DDBJ databases">
        <title>Genomic analysis of a strain of Sedimentibacter Hydroxybenzoicus DSM7310.</title>
        <authorList>
            <person name="Ma S."/>
        </authorList>
    </citation>
    <scope>NUCLEOTIDE SEQUENCE</scope>
    <source>
        <strain evidence="7">DSM 7310</strain>
    </source>
</reference>
<feature type="active site" description="Nucleophile" evidence="4">
    <location>
        <position position="456"/>
    </location>
</feature>
<evidence type="ECO:0000256" key="5">
    <source>
        <dbReference type="SAM" id="Phobius"/>
    </source>
</evidence>
<dbReference type="SUPFAM" id="SSF51445">
    <property type="entry name" value="(Trans)glycosidases"/>
    <property type="match status" value="1"/>
</dbReference>
<keyword evidence="5" id="KW-0472">Membrane</keyword>
<comment type="caution">
    <text evidence="7">The sequence shown here is derived from an EMBL/GenBank/DDBJ whole genome shotgun (WGS) entry which is preliminary data.</text>
</comment>
<dbReference type="GO" id="GO:0016985">
    <property type="term" value="F:mannan endo-1,4-beta-mannosidase activity"/>
    <property type="evidence" value="ECO:0007669"/>
    <property type="project" value="InterPro"/>
</dbReference>
<dbReference type="PROSITE" id="PS51764">
    <property type="entry name" value="GH26"/>
    <property type="match status" value="1"/>
</dbReference>
<organism evidence="7 8">
    <name type="scientific">Sedimentibacter hydroxybenzoicus DSM 7310</name>
    <dbReference type="NCBI Taxonomy" id="1123245"/>
    <lineage>
        <taxon>Bacteria</taxon>
        <taxon>Bacillati</taxon>
        <taxon>Bacillota</taxon>
        <taxon>Tissierellia</taxon>
        <taxon>Sedimentibacter</taxon>
    </lineage>
</organism>
<dbReference type="AlphaFoldDB" id="A0A974BGP5"/>
<evidence type="ECO:0000313" key="7">
    <source>
        <dbReference type="EMBL" id="NYB72551.1"/>
    </source>
</evidence>
<dbReference type="InterPro" id="IPR022790">
    <property type="entry name" value="GH26_dom"/>
</dbReference>
<feature type="domain" description="GH26" evidence="6">
    <location>
        <begin position="213"/>
        <end position="519"/>
    </location>
</feature>
<dbReference type="Proteomes" id="UP000611629">
    <property type="component" value="Unassembled WGS sequence"/>
</dbReference>
<feature type="active site" description="Proton donor" evidence="4">
    <location>
        <position position="343"/>
    </location>
</feature>
<dbReference type="Gene3D" id="3.20.20.80">
    <property type="entry name" value="Glycosidases"/>
    <property type="match status" value="1"/>
</dbReference>
<dbReference type="GO" id="GO:0006080">
    <property type="term" value="P:substituted mannan metabolic process"/>
    <property type="evidence" value="ECO:0007669"/>
    <property type="project" value="InterPro"/>
</dbReference>
<protein>
    <submittedName>
        <fullName evidence="7">Endoglucanase</fullName>
    </submittedName>
</protein>
<evidence type="ECO:0000256" key="2">
    <source>
        <dbReference type="ARBA" id="ARBA00022801"/>
    </source>
</evidence>
<gene>
    <name evidence="7" type="ORF">HZF24_00185</name>
</gene>
<feature type="transmembrane region" description="Helical" evidence="5">
    <location>
        <begin position="6"/>
        <end position="23"/>
    </location>
</feature>
<dbReference type="PANTHER" id="PTHR40079">
    <property type="entry name" value="MANNAN ENDO-1,4-BETA-MANNOSIDASE E-RELATED"/>
    <property type="match status" value="1"/>
</dbReference>
<dbReference type="InterPro" id="IPR000805">
    <property type="entry name" value="Glyco_hydro_26"/>
</dbReference>